<dbReference type="Proteomes" id="UP001066276">
    <property type="component" value="Chromosome 7"/>
</dbReference>
<dbReference type="AlphaFoldDB" id="A0AAV7PUK7"/>
<gene>
    <name evidence="2" type="ORF">NDU88_008529</name>
</gene>
<dbReference type="EMBL" id="JANPWB010000011">
    <property type="protein sequence ID" value="KAJ1130173.1"/>
    <property type="molecule type" value="Genomic_DNA"/>
</dbReference>
<protein>
    <submittedName>
        <fullName evidence="2">Uncharacterized protein</fullName>
    </submittedName>
</protein>
<feature type="region of interest" description="Disordered" evidence="1">
    <location>
        <begin position="267"/>
        <end position="304"/>
    </location>
</feature>
<sequence>MPPKKSGTQKGKERDPELSQLLRLVLEKLGSEETSVAIEGPNKDGGRGKGSRPKRSHVAPSVAFPPVKRRRNGKAQVPATIVLTPPAAVPATIVLSPPAAVNLPAQLFVPTTSAPPMVPPTAPQVLTTGSSAPLSIGMEGVLADIRKSLSALAPSVQPGPPPILFQGVTIPAPLGPPPVGLSESGAQEQDPSRLALMEVSKLLAGINAPATTAPPPTTPWGADVSWQNTVAELKRQVDFLVAAHSSNPLQTWNSSPCVALASSISLSSPPPSQNVLPSSSKLPGPDIPAKEGTTDSLLSRPGQYKQHDAISFNAQIPTIPPWTDH</sequence>
<evidence type="ECO:0000313" key="2">
    <source>
        <dbReference type="EMBL" id="KAJ1130173.1"/>
    </source>
</evidence>
<evidence type="ECO:0000256" key="1">
    <source>
        <dbReference type="SAM" id="MobiDB-lite"/>
    </source>
</evidence>
<name>A0AAV7PUK7_PLEWA</name>
<keyword evidence="3" id="KW-1185">Reference proteome</keyword>
<comment type="caution">
    <text evidence="2">The sequence shown here is derived from an EMBL/GenBank/DDBJ whole genome shotgun (WGS) entry which is preliminary data.</text>
</comment>
<evidence type="ECO:0000313" key="3">
    <source>
        <dbReference type="Proteomes" id="UP001066276"/>
    </source>
</evidence>
<proteinExistence type="predicted"/>
<organism evidence="2 3">
    <name type="scientific">Pleurodeles waltl</name>
    <name type="common">Iberian ribbed newt</name>
    <dbReference type="NCBI Taxonomy" id="8319"/>
    <lineage>
        <taxon>Eukaryota</taxon>
        <taxon>Metazoa</taxon>
        <taxon>Chordata</taxon>
        <taxon>Craniata</taxon>
        <taxon>Vertebrata</taxon>
        <taxon>Euteleostomi</taxon>
        <taxon>Amphibia</taxon>
        <taxon>Batrachia</taxon>
        <taxon>Caudata</taxon>
        <taxon>Salamandroidea</taxon>
        <taxon>Salamandridae</taxon>
        <taxon>Pleurodelinae</taxon>
        <taxon>Pleurodeles</taxon>
    </lineage>
</organism>
<feature type="region of interest" description="Disordered" evidence="1">
    <location>
        <begin position="32"/>
        <end position="71"/>
    </location>
</feature>
<accession>A0AAV7PUK7</accession>
<reference evidence="2" key="1">
    <citation type="journal article" date="2022" name="bioRxiv">
        <title>Sequencing and chromosome-scale assembly of the giantPleurodeles waltlgenome.</title>
        <authorList>
            <person name="Brown T."/>
            <person name="Elewa A."/>
            <person name="Iarovenko S."/>
            <person name="Subramanian E."/>
            <person name="Araus A.J."/>
            <person name="Petzold A."/>
            <person name="Susuki M."/>
            <person name="Suzuki K.-i.T."/>
            <person name="Hayashi T."/>
            <person name="Toyoda A."/>
            <person name="Oliveira C."/>
            <person name="Osipova E."/>
            <person name="Leigh N.D."/>
            <person name="Simon A."/>
            <person name="Yun M.H."/>
        </authorList>
    </citation>
    <scope>NUCLEOTIDE SEQUENCE</scope>
    <source>
        <strain evidence="2">20211129_DDA</strain>
        <tissue evidence="2">Liver</tissue>
    </source>
</reference>